<feature type="region of interest" description="Disordered" evidence="1">
    <location>
        <begin position="494"/>
        <end position="524"/>
    </location>
</feature>
<feature type="compositionally biased region" description="Pro residues" evidence="1">
    <location>
        <begin position="506"/>
        <end position="518"/>
    </location>
</feature>
<feature type="region of interest" description="Disordered" evidence="1">
    <location>
        <begin position="790"/>
        <end position="837"/>
    </location>
</feature>
<feature type="compositionally biased region" description="Low complexity" evidence="1">
    <location>
        <begin position="695"/>
        <end position="728"/>
    </location>
</feature>
<dbReference type="OrthoDB" id="3071640at2759"/>
<feature type="region of interest" description="Disordered" evidence="1">
    <location>
        <begin position="273"/>
        <end position="374"/>
    </location>
</feature>
<feature type="region of interest" description="Disordered" evidence="1">
    <location>
        <begin position="150"/>
        <end position="185"/>
    </location>
</feature>
<proteinExistence type="predicted"/>
<feature type="region of interest" description="Disordered" evidence="1">
    <location>
        <begin position="694"/>
        <end position="732"/>
    </location>
</feature>
<feature type="region of interest" description="Disordered" evidence="1">
    <location>
        <begin position="411"/>
        <end position="447"/>
    </location>
</feature>
<organism evidence="2 3">
    <name type="scientific">Ephemerocybe angulata</name>
    <dbReference type="NCBI Taxonomy" id="980116"/>
    <lineage>
        <taxon>Eukaryota</taxon>
        <taxon>Fungi</taxon>
        <taxon>Dikarya</taxon>
        <taxon>Basidiomycota</taxon>
        <taxon>Agaricomycotina</taxon>
        <taxon>Agaricomycetes</taxon>
        <taxon>Agaricomycetidae</taxon>
        <taxon>Agaricales</taxon>
        <taxon>Agaricineae</taxon>
        <taxon>Psathyrellaceae</taxon>
        <taxon>Ephemerocybe</taxon>
    </lineage>
</organism>
<evidence type="ECO:0000313" key="2">
    <source>
        <dbReference type="EMBL" id="KAF5320328.1"/>
    </source>
</evidence>
<feature type="compositionally biased region" description="Polar residues" evidence="1">
    <location>
        <begin position="198"/>
        <end position="211"/>
    </location>
</feature>
<keyword evidence="3" id="KW-1185">Reference proteome</keyword>
<feature type="compositionally biased region" description="Acidic residues" evidence="1">
    <location>
        <begin position="866"/>
        <end position="885"/>
    </location>
</feature>
<feature type="compositionally biased region" description="Low complexity" evidence="1">
    <location>
        <begin position="150"/>
        <end position="165"/>
    </location>
</feature>
<dbReference type="Proteomes" id="UP000541558">
    <property type="component" value="Unassembled WGS sequence"/>
</dbReference>
<protein>
    <submittedName>
        <fullName evidence="2">Uncharacterized protein</fullName>
    </submittedName>
</protein>
<name>A0A8H5BC44_9AGAR</name>
<evidence type="ECO:0000256" key="1">
    <source>
        <dbReference type="SAM" id="MobiDB-lite"/>
    </source>
</evidence>
<feature type="region of interest" description="Disordered" evidence="1">
    <location>
        <begin position="198"/>
        <end position="254"/>
    </location>
</feature>
<feature type="compositionally biased region" description="Polar residues" evidence="1">
    <location>
        <begin position="339"/>
        <end position="350"/>
    </location>
</feature>
<feature type="compositionally biased region" description="Low complexity" evidence="1">
    <location>
        <begin position="273"/>
        <end position="288"/>
    </location>
</feature>
<feature type="compositionally biased region" description="Basic residues" evidence="1">
    <location>
        <begin position="291"/>
        <end position="302"/>
    </location>
</feature>
<feature type="region of interest" description="Disordered" evidence="1">
    <location>
        <begin position="864"/>
        <end position="899"/>
    </location>
</feature>
<comment type="caution">
    <text evidence="2">The sequence shown here is derived from an EMBL/GenBank/DDBJ whole genome shotgun (WGS) entry which is preliminary data.</text>
</comment>
<reference evidence="2 3" key="1">
    <citation type="journal article" date="2020" name="ISME J.">
        <title>Uncovering the hidden diversity of litter-decomposition mechanisms in mushroom-forming fungi.</title>
        <authorList>
            <person name="Floudas D."/>
            <person name="Bentzer J."/>
            <person name="Ahren D."/>
            <person name="Johansson T."/>
            <person name="Persson P."/>
            <person name="Tunlid A."/>
        </authorList>
    </citation>
    <scope>NUCLEOTIDE SEQUENCE [LARGE SCALE GENOMIC DNA]</scope>
    <source>
        <strain evidence="2 3">CBS 175.51</strain>
    </source>
</reference>
<evidence type="ECO:0000313" key="3">
    <source>
        <dbReference type="Proteomes" id="UP000541558"/>
    </source>
</evidence>
<sequence length="912" mass="96440">MRGHIDPKSGPVSGIHTSVHDAIYISPRIPLQFICSLSEDFVPVLRSVLLQSPCRPPVEFSTAFSRTELRLLLSTRIPPLPSRSSVVATAGPKAVRVTSLLNSLGPTASARPEPLPRLEYTSARYYAESVDYSLAGSTVSLTQSSALARTSTNSTNMGSTSTSSSQISARMVGRGGSGSMPRSIASVPSISNIKSTSTAQLSLAPSGSISPQDLKDPKMRFVGRGGSGSKQRKVKEQPKHTPRPSVSSTSMSVAYGRGGVASRLRVVSEGAVEAPSVVSSSSAGGLSLKLPWKRSKKPQKPKRGSEQLPTNRRSLERVPSSVSIASAETLRSKPHHIPKSTSADAFTISSIEDGDISPIPKPKPSGGSLGKLARTMGELPPHLIYENLRSHRHPPLPVIDTRIRIDSISSLSSSLSVPPAHPAKPSLSTKTSTPSIPSSPNTDSLDPISRWRMSVATNLTTSSCELHRFNLTDDLSELWGEVQGGWEPDTNVDHIENLGRDDDFDPPSPITFRPPTPADPKKKKLTVRESWLSVTSVAGSALEESEDDSESQAELEMQRKYVAAAYAIFEAPETDVSSADAESIATGTRDGVKASEPANNAVVGAAELRPPFDVDDSNSTSSASDYYPYVPSTASSDVDEIVASGGGALQAGLRIVLNRPSSALDEGVEDGAEALTPMAEKAFSHFEMFRAGERAVSSDSSPTTASPFSATSPASTIPTSAGSSPTTSLDPPVLYRGPFSGFHSAGGDDFLSSLTTPSISSPSILSSPVHRHKPSLASITTASSSELCVTRPDTPMRTVPSLKSLTSKLKRSSSTAGSASTTSSFASLSNTGSDSRRTARRLSISADDWNEGVIVLVGSPRKVTFNDDDVAEGGDLEEFDSEEGAQEPPSTPNWSGQWNTEMPDVIRALRLL</sequence>
<feature type="compositionally biased region" description="Low complexity" evidence="1">
    <location>
        <begin position="425"/>
        <end position="444"/>
    </location>
</feature>
<dbReference type="EMBL" id="JAACJK010000170">
    <property type="protein sequence ID" value="KAF5320328.1"/>
    <property type="molecule type" value="Genomic_DNA"/>
</dbReference>
<gene>
    <name evidence="2" type="ORF">D9611_011335</name>
</gene>
<dbReference type="AlphaFoldDB" id="A0A8H5BC44"/>
<feature type="compositionally biased region" description="Low complexity" evidence="1">
    <location>
        <begin position="801"/>
        <end position="829"/>
    </location>
</feature>
<accession>A0A8H5BC44</accession>